<reference evidence="1 2" key="1">
    <citation type="journal article" date="2014" name="Genome Announc.">
        <title>Genome Sequence of Gammaproteobacterial Pseudohaliea rubra Type Strain DSM 19751, Isolated from Coastal Seawater of the Mediterranean Sea.</title>
        <authorList>
            <person name="Spring S."/>
            <person name="Fiebig A."/>
            <person name="Riedel T."/>
            <person name="Goker M."/>
            <person name="Klenk H.P."/>
        </authorList>
    </citation>
    <scope>NUCLEOTIDE SEQUENCE [LARGE SCALE GENOMIC DNA]</scope>
    <source>
        <strain evidence="1 2">DSM 19751</strain>
    </source>
</reference>
<dbReference type="Pfam" id="PF20112">
    <property type="entry name" value="DUF6502"/>
    <property type="match status" value="1"/>
</dbReference>
<dbReference type="EMBL" id="AUVB01000085">
    <property type="protein sequence ID" value="KGE02729.1"/>
    <property type="molecule type" value="Genomic_DNA"/>
</dbReference>
<accession>A0A095WVQ5</accession>
<dbReference type="AlphaFoldDB" id="A0A095WVQ5"/>
<dbReference type="STRING" id="1265313.HRUBRA_02707"/>
<dbReference type="RefSeq" id="WP_035514132.1">
    <property type="nucleotide sequence ID" value="NZ_KN234747.1"/>
</dbReference>
<protein>
    <submittedName>
        <fullName evidence="1">Uncharacterized protein</fullName>
    </submittedName>
</protein>
<dbReference type="Proteomes" id="UP000029640">
    <property type="component" value="Unassembled WGS sequence"/>
</dbReference>
<dbReference type="eggNOG" id="COG5281">
    <property type="taxonomic scope" value="Bacteria"/>
</dbReference>
<evidence type="ECO:0000313" key="1">
    <source>
        <dbReference type="EMBL" id="KGE02729.1"/>
    </source>
</evidence>
<proteinExistence type="predicted"/>
<dbReference type="OrthoDB" id="6356376at2"/>
<dbReference type="HOGENOM" id="CLU_068848_1_0_6"/>
<evidence type="ECO:0000313" key="2">
    <source>
        <dbReference type="Proteomes" id="UP000029640"/>
    </source>
</evidence>
<dbReference type="InterPro" id="IPR045445">
    <property type="entry name" value="DUF6502"/>
</dbReference>
<name>A0A095WVQ5_9GAMM</name>
<comment type="caution">
    <text evidence="1">The sequence shown here is derived from an EMBL/GenBank/DDBJ whole genome shotgun (WGS) entry which is preliminary data.</text>
</comment>
<sequence length="271" mass="30417">MSDALTSALRHAVYRLLRPLVRILLRHGMAYGTFAELARKAYTDEGLRHLKALGKRPSISAVSALTGLTRKEARRVHDLDLEADSDRTHRYNRAIRVVSGWLVDPRFHDDRGEPAALPLEGPRSFALLVKDYSGDIPPSAMLTILEASNTATLADDHVLLRERAYLPTQTPVEHIEILGKDVGELVGTIGHNINSEKGRRVFQRKVSNSSVRASALPAFRALSTEQSQALLETYHRWLSEHQVDPDEDERARYVAVGIYYYDDEIDEEPAS</sequence>
<keyword evidence="2" id="KW-1185">Reference proteome</keyword>
<organism evidence="1 2">
    <name type="scientific">Pseudohaliea rubra DSM 19751</name>
    <dbReference type="NCBI Taxonomy" id="1265313"/>
    <lineage>
        <taxon>Bacteria</taxon>
        <taxon>Pseudomonadati</taxon>
        <taxon>Pseudomonadota</taxon>
        <taxon>Gammaproteobacteria</taxon>
        <taxon>Cellvibrionales</taxon>
        <taxon>Halieaceae</taxon>
        <taxon>Pseudohaliea</taxon>
    </lineage>
</organism>
<gene>
    <name evidence="1" type="ORF">HRUBRA_02707</name>
</gene>